<dbReference type="PANTHER" id="PTHR42715:SF2">
    <property type="entry name" value="BETA-GLUCOSIDASE F-RELATED"/>
    <property type="match status" value="1"/>
</dbReference>
<comment type="similarity">
    <text evidence="3">Belongs to the glycosyl hydrolase 3 family.</text>
</comment>
<name>A0A8H2XLL6_9AGAM</name>
<reference evidence="11" key="1">
    <citation type="submission" date="2021-01" db="EMBL/GenBank/DDBJ databases">
        <authorList>
            <person name="Kaushik A."/>
        </authorList>
    </citation>
    <scope>NUCLEOTIDE SEQUENCE</scope>
    <source>
        <strain evidence="11">AG1-1A</strain>
    </source>
</reference>
<evidence type="ECO:0000256" key="8">
    <source>
        <dbReference type="ARBA" id="ARBA00023295"/>
    </source>
</evidence>
<dbReference type="AlphaFoldDB" id="A0A8H2XLL6"/>
<evidence type="ECO:0000256" key="4">
    <source>
        <dbReference type="ARBA" id="ARBA00012744"/>
    </source>
</evidence>
<gene>
    <name evidence="11" type="ORF">RDB_LOCUS65294</name>
</gene>
<dbReference type="Gene3D" id="3.20.20.300">
    <property type="entry name" value="Glycoside hydrolase, family 3, N-terminal domain"/>
    <property type="match status" value="1"/>
</dbReference>
<comment type="catalytic activity">
    <reaction evidence="1">
        <text>Hydrolysis of terminal, non-reducing beta-D-glucosyl residues with release of beta-D-glucose.</text>
        <dbReference type="EC" id="3.2.1.21"/>
    </reaction>
</comment>
<dbReference type="InterPro" id="IPR017853">
    <property type="entry name" value="GH"/>
</dbReference>
<accession>A0A8H2XLL6</accession>
<evidence type="ECO:0000313" key="11">
    <source>
        <dbReference type="EMBL" id="CAE6430908.1"/>
    </source>
</evidence>
<protein>
    <recommendedName>
        <fullName evidence="4">beta-glucosidase</fullName>
        <ecNumber evidence="4">3.2.1.21</ecNumber>
    </recommendedName>
</protein>
<dbReference type="InterPro" id="IPR050288">
    <property type="entry name" value="Cellulose_deg_GH3"/>
</dbReference>
<dbReference type="InterPro" id="IPR036962">
    <property type="entry name" value="Glyco_hydro_3_N_sf"/>
</dbReference>
<dbReference type="Proteomes" id="UP000663840">
    <property type="component" value="Unassembled WGS sequence"/>
</dbReference>
<evidence type="ECO:0000256" key="3">
    <source>
        <dbReference type="ARBA" id="ARBA00005336"/>
    </source>
</evidence>
<dbReference type="EMBL" id="CAJMWR010001658">
    <property type="protein sequence ID" value="CAE6430908.1"/>
    <property type="molecule type" value="Genomic_DNA"/>
</dbReference>
<comment type="pathway">
    <text evidence="2">Glycan metabolism; cellulose degradation.</text>
</comment>
<sequence>MIRRRGEVMACKLKGKAVSVALGPMMNLGRVAAGGRNWEGFGADPYRVGEASYETIIDQSFFRSAKHYINNEQEHYHATSSSNVGDRTQHELYAHPFLRSVMAGAASVMCSHSESLQYLCFLHGGMVSVGMYLYHHAE</sequence>
<evidence type="ECO:0000256" key="7">
    <source>
        <dbReference type="ARBA" id="ARBA00023277"/>
    </source>
</evidence>
<organism evidence="11 12">
    <name type="scientific">Rhizoctonia solani</name>
    <dbReference type="NCBI Taxonomy" id="456999"/>
    <lineage>
        <taxon>Eukaryota</taxon>
        <taxon>Fungi</taxon>
        <taxon>Dikarya</taxon>
        <taxon>Basidiomycota</taxon>
        <taxon>Agaricomycotina</taxon>
        <taxon>Agaricomycetes</taxon>
        <taxon>Cantharellales</taxon>
        <taxon>Ceratobasidiaceae</taxon>
        <taxon>Rhizoctonia</taxon>
    </lineage>
</organism>
<feature type="domain" description="Glycoside hydrolase family 3 N-terminal" evidence="10">
    <location>
        <begin position="3"/>
        <end position="112"/>
    </location>
</feature>
<evidence type="ECO:0000256" key="5">
    <source>
        <dbReference type="ARBA" id="ARBA00022801"/>
    </source>
</evidence>
<keyword evidence="5" id="KW-0378">Hydrolase</keyword>
<evidence type="ECO:0000256" key="9">
    <source>
        <dbReference type="ARBA" id="ARBA00023326"/>
    </source>
</evidence>
<proteinExistence type="inferred from homology"/>
<dbReference type="PRINTS" id="PR00133">
    <property type="entry name" value="GLHYDRLASE3"/>
</dbReference>
<dbReference type="EC" id="3.2.1.21" evidence="4"/>
<evidence type="ECO:0000256" key="2">
    <source>
        <dbReference type="ARBA" id="ARBA00004987"/>
    </source>
</evidence>
<keyword evidence="8" id="KW-0326">Glycosidase</keyword>
<dbReference type="Pfam" id="PF00933">
    <property type="entry name" value="Glyco_hydro_3"/>
    <property type="match status" value="1"/>
</dbReference>
<dbReference type="GO" id="GO:0008422">
    <property type="term" value="F:beta-glucosidase activity"/>
    <property type="evidence" value="ECO:0007669"/>
    <property type="project" value="UniProtKB-EC"/>
</dbReference>
<keyword evidence="9" id="KW-0624">Polysaccharide degradation</keyword>
<dbReference type="PANTHER" id="PTHR42715">
    <property type="entry name" value="BETA-GLUCOSIDASE"/>
    <property type="match status" value="1"/>
</dbReference>
<dbReference type="SUPFAM" id="SSF51445">
    <property type="entry name" value="(Trans)glycosidases"/>
    <property type="match status" value="1"/>
</dbReference>
<evidence type="ECO:0000259" key="10">
    <source>
        <dbReference type="Pfam" id="PF00933"/>
    </source>
</evidence>
<evidence type="ECO:0000313" key="12">
    <source>
        <dbReference type="Proteomes" id="UP000663840"/>
    </source>
</evidence>
<evidence type="ECO:0000256" key="6">
    <source>
        <dbReference type="ARBA" id="ARBA00023001"/>
    </source>
</evidence>
<keyword evidence="6" id="KW-0136">Cellulose degradation</keyword>
<dbReference type="GO" id="GO:0030245">
    <property type="term" value="P:cellulose catabolic process"/>
    <property type="evidence" value="ECO:0007669"/>
    <property type="project" value="UniProtKB-KW"/>
</dbReference>
<dbReference type="InterPro" id="IPR001764">
    <property type="entry name" value="Glyco_hydro_3_N"/>
</dbReference>
<evidence type="ECO:0000256" key="1">
    <source>
        <dbReference type="ARBA" id="ARBA00000448"/>
    </source>
</evidence>
<comment type="caution">
    <text evidence="11">The sequence shown here is derived from an EMBL/GenBank/DDBJ whole genome shotgun (WGS) entry which is preliminary data.</text>
</comment>
<keyword evidence="7" id="KW-0119">Carbohydrate metabolism</keyword>